<evidence type="ECO:0000313" key="3">
    <source>
        <dbReference type="EMBL" id="KAK3197171.1"/>
    </source>
</evidence>
<dbReference type="InterPro" id="IPR046539">
    <property type="entry name" value="DUF6604"/>
</dbReference>
<gene>
    <name evidence="3" type="ORF">GRF29_1536g868571</name>
</gene>
<accession>A0AAN6RAK6</accession>
<dbReference type="Proteomes" id="UP001280581">
    <property type="component" value="Unassembled WGS sequence"/>
</dbReference>
<organism evidence="3 4">
    <name type="scientific">Pseudopithomyces chartarum</name>
    <dbReference type="NCBI Taxonomy" id="1892770"/>
    <lineage>
        <taxon>Eukaryota</taxon>
        <taxon>Fungi</taxon>
        <taxon>Dikarya</taxon>
        <taxon>Ascomycota</taxon>
        <taxon>Pezizomycotina</taxon>
        <taxon>Dothideomycetes</taxon>
        <taxon>Pleosporomycetidae</taxon>
        <taxon>Pleosporales</taxon>
        <taxon>Massarineae</taxon>
        <taxon>Didymosphaeriaceae</taxon>
        <taxon>Pseudopithomyces</taxon>
    </lineage>
</organism>
<evidence type="ECO:0000256" key="1">
    <source>
        <dbReference type="SAM" id="MobiDB-lite"/>
    </source>
</evidence>
<dbReference type="PANTHER" id="PTHR38795:SF1">
    <property type="entry name" value="DUF6604 DOMAIN-CONTAINING PROTEIN"/>
    <property type="match status" value="1"/>
</dbReference>
<feature type="compositionally biased region" description="Low complexity" evidence="1">
    <location>
        <begin position="827"/>
        <end position="839"/>
    </location>
</feature>
<reference evidence="3 4" key="1">
    <citation type="submission" date="2021-02" db="EMBL/GenBank/DDBJ databases">
        <title>Genome assembly of Pseudopithomyces chartarum.</title>
        <authorList>
            <person name="Jauregui R."/>
            <person name="Singh J."/>
            <person name="Voisey C."/>
        </authorList>
    </citation>
    <scope>NUCLEOTIDE SEQUENCE [LARGE SCALE GENOMIC DNA]</scope>
    <source>
        <strain evidence="3 4">AGR01</strain>
    </source>
</reference>
<protein>
    <recommendedName>
        <fullName evidence="2">DUF6604 domain-containing protein</fullName>
    </recommendedName>
</protein>
<feature type="compositionally biased region" description="Basic and acidic residues" evidence="1">
    <location>
        <begin position="160"/>
        <end position="172"/>
    </location>
</feature>
<name>A0AAN6RAK6_9PLEO</name>
<keyword evidence="4" id="KW-1185">Reference proteome</keyword>
<feature type="domain" description="DUF6604" evidence="2">
    <location>
        <begin position="15"/>
        <end position="264"/>
    </location>
</feature>
<feature type="region of interest" description="Disordered" evidence="1">
    <location>
        <begin position="136"/>
        <end position="209"/>
    </location>
</feature>
<comment type="caution">
    <text evidence="3">The sequence shown here is derived from an EMBL/GenBank/DDBJ whole genome shotgun (WGS) entry which is preliminary data.</text>
</comment>
<evidence type="ECO:0000313" key="4">
    <source>
        <dbReference type="Proteomes" id="UP001280581"/>
    </source>
</evidence>
<evidence type="ECO:0000259" key="2">
    <source>
        <dbReference type="Pfam" id="PF20253"/>
    </source>
</evidence>
<dbReference type="Pfam" id="PF20253">
    <property type="entry name" value="DUF6604"/>
    <property type="match status" value="1"/>
</dbReference>
<proteinExistence type="predicted"/>
<dbReference type="AlphaFoldDB" id="A0AAN6RAK6"/>
<feature type="region of interest" description="Disordered" evidence="1">
    <location>
        <begin position="812"/>
        <end position="871"/>
    </location>
</feature>
<feature type="compositionally biased region" description="Polar residues" evidence="1">
    <location>
        <begin position="149"/>
        <end position="159"/>
    </location>
</feature>
<sequence length="871" mass="98952">MDYYRINELPGTYKLYKARTTDFEKWMLKTAKKRRLEIAEQAEVYAKQAAWNQKKNSRSKPHHIPYSYMVPMAEAITKSGAPDEDVAGLADLKDAIRLRKEVNQWYRHMKMSDEQHPFFVSVLENVNTVFRRWNPESSKASDSSQSQSTKIATSVPYSNDSHEPDDIEDKKNVSNIENLGPGSRRAEVPSVKGAVKIDKSRTTSQMSDAEHETEQDFEVLCFLYNLYQLRQRVKYIWSDWILQKIGTMTAAVASDLAMNVVCQRATVMVESLEEHDNNRTISDVVNKLYQLVPGGEQQPSISPPDNPELLPSGILCLETISVVEKFWSIESQGVGAIQNSPPKESFCLRFLFHSLLIGQSELRLASGSPLDRFTESIGSPEIQNRAWLPFGLRVLLDIQESLVHKLELLRYDVVDHAMHILQCLQEHFDYEDEVWGTEEQPDYMTVYEVKWSTQYLPAMEAMMDWTRQLLDQTPETVSGISNAYFLAVNPILSGRTMWDYHSKFHGDAIGKVQWFIVALAHLYNACRQVGGLEVSWPDLEYIIESQGAARIFVGDRPTDPSLFHKRFALALSTSAREFSKDFRESGEGYEEKRNRGLVSHPALESKIMTYFRTDSRSERSTKLHNLFASLLQDREKLLGNTPRTVPGIESPNGSNSSDEARAIFEAIATKRARDASTKKSRKKNKSKIPDFNKLNSVHADLLSDVVSQLADHELYANFDHLSFSRRANEMVAYIRSRVLWDNSQALIKIDDDDKPPDDFTLLYELFASLKPPRDKTQKRQALLHSDGMEKIKLISIVFKNFIPALGSIGKTNAEQMRRRRQHDALDSADSSSSSESAPRPDSDLGETAARSSSVEPDAHVDEGIQEDSGEQ</sequence>
<dbReference type="PANTHER" id="PTHR38795">
    <property type="entry name" value="DUF6604 DOMAIN-CONTAINING PROTEIN"/>
    <property type="match status" value="1"/>
</dbReference>
<feature type="compositionally biased region" description="Low complexity" evidence="1">
    <location>
        <begin position="137"/>
        <end position="148"/>
    </location>
</feature>
<dbReference type="EMBL" id="WVTA01000021">
    <property type="protein sequence ID" value="KAK3197171.1"/>
    <property type="molecule type" value="Genomic_DNA"/>
</dbReference>